<evidence type="ECO:0008006" key="3">
    <source>
        <dbReference type="Google" id="ProtNLM"/>
    </source>
</evidence>
<name>A0AAV4M3J9_BABCB</name>
<dbReference type="Proteomes" id="UP001497744">
    <property type="component" value="Unassembled WGS sequence"/>
</dbReference>
<geneLocation type="apicoplast" evidence="1"/>
<reference evidence="1 2" key="1">
    <citation type="submission" date="2021-06" db="EMBL/GenBank/DDBJ databases">
        <title>Genome sequence of Babesia caballi.</title>
        <authorList>
            <person name="Yamagishi J."/>
            <person name="Kidaka T."/>
            <person name="Ochi A."/>
        </authorList>
    </citation>
    <scope>NUCLEOTIDE SEQUENCE [LARGE SCALE GENOMIC DNA]</scope>
    <source>
        <strain evidence="1">USDA-D6B2</strain>
    </source>
</reference>
<sequence length="92" mass="11309">MKRLSNLFISDNIVLKQHKLLYISLIKLYGISNYRTKFLTSLNNISTYKNYDTIKYKLYIYFNYIFRNITFNINNFKKKSDLCNRRKYKKLI</sequence>
<comment type="caution">
    <text evidence="1">The sequence shown here is derived from an EMBL/GenBank/DDBJ whole genome shotgun (WGS) entry which is preliminary data.</text>
</comment>
<dbReference type="EMBL" id="BPLF01000008">
    <property type="protein sequence ID" value="GIX66447.1"/>
    <property type="molecule type" value="Genomic_DNA"/>
</dbReference>
<keyword evidence="2" id="KW-1185">Reference proteome</keyword>
<gene>
    <name evidence="1" type="ORF">BcabD6B2_58840</name>
</gene>
<proteinExistence type="predicted"/>
<keyword evidence="1" id="KW-0934">Plastid</keyword>
<dbReference type="AlphaFoldDB" id="A0AAV4M3J9"/>
<accession>A0AAV4M3J9</accession>
<keyword evidence="1" id="KW-0933">Apicoplast</keyword>
<evidence type="ECO:0000313" key="2">
    <source>
        <dbReference type="Proteomes" id="UP001497744"/>
    </source>
</evidence>
<protein>
    <recommendedName>
        <fullName evidence="3">Ribosomal protein S11</fullName>
    </recommendedName>
</protein>
<organism evidence="1 2">
    <name type="scientific">Babesia caballi</name>
    <dbReference type="NCBI Taxonomy" id="5871"/>
    <lineage>
        <taxon>Eukaryota</taxon>
        <taxon>Sar</taxon>
        <taxon>Alveolata</taxon>
        <taxon>Apicomplexa</taxon>
        <taxon>Aconoidasida</taxon>
        <taxon>Piroplasmida</taxon>
        <taxon>Babesiidae</taxon>
        <taxon>Babesia</taxon>
    </lineage>
</organism>
<evidence type="ECO:0000313" key="1">
    <source>
        <dbReference type="EMBL" id="GIX66447.1"/>
    </source>
</evidence>